<dbReference type="EMBL" id="JBIGHX010000006">
    <property type="protein sequence ID" value="MFG6463488.1"/>
    <property type="molecule type" value="Genomic_DNA"/>
</dbReference>
<proteinExistence type="inferred from homology"/>
<dbReference type="InterPro" id="IPR037066">
    <property type="entry name" value="Plug_dom_sf"/>
</dbReference>
<evidence type="ECO:0000313" key="15">
    <source>
        <dbReference type="Proteomes" id="UP001606302"/>
    </source>
</evidence>
<evidence type="ECO:0000256" key="9">
    <source>
        <dbReference type="ARBA" id="ARBA00023237"/>
    </source>
</evidence>
<reference evidence="14 15" key="1">
    <citation type="submission" date="2024-08" db="EMBL/GenBank/DDBJ databases">
        <authorList>
            <person name="Lu H."/>
        </authorList>
    </citation>
    <scope>NUCLEOTIDE SEQUENCE [LARGE SCALE GENOMIC DNA]</scope>
    <source>
        <strain evidence="14 15">DXS20W</strain>
    </source>
</reference>
<feature type="domain" description="TonB-dependent receptor-like beta-barrel" evidence="12">
    <location>
        <begin position="227"/>
        <end position="628"/>
    </location>
</feature>
<protein>
    <submittedName>
        <fullName evidence="14">TonB-dependent receptor family protein</fullName>
    </submittedName>
</protein>
<keyword evidence="3 10" id="KW-0813">Transport</keyword>
<dbReference type="Gene3D" id="2.40.170.20">
    <property type="entry name" value="TonB-dependent receptor, beta-barrel domain"/>
    <property type="match status" value="1"/>
</dbReference>
<comment type="caution">
    <text evidence="14">The sequence shown here is derived from an EMBL/GenBank/DDBJ whole genome shotgun (WGS) entry which is preliminary data.</text>
</comment>
<dbReference type="InterPro" id="IPR012910">
    <property type="entry name" value="Plug_dom"/>
</dbReference>
<sequence length="664" mass="71170">MHGLLTALALAGGTETVQQLDTLVLHGRAAAPTLALERVDAATLARDADAQDPAQALARTLSRVPGLYAANRGNDAQDLQLSSRGYGARASFGVRGLRLVADGIPASTPDGQGQLGHWLIADAASLEVLRGPFSALYGSASGGVIALQSRWPTQDRTQASLTLGSFGLRQASVSVDRLPADGQALSVTAQATHRDGWRTHSESERRLAQARWQLRTAEQQLLVVAQLQSQPADDPLGLTAEQFAADPRQTAPQADAFNTRKTATQQQLGLRWLRDLTPQLRAQVAGWVGHRAVDQWQSIPLAVQNAPTHPGGVIALRRRFGGVDARANWALAPEQELTLGWAVETQRDARRGYLNQAGDTGALKRDETNRATSSEPYAQWRWTPTPDWELLAGLRASRLRFDSADRYLANGDDSGARSFSGVQPVVGLAWRPAAGQVVRLALGRAAESPTLTELAYRSQGSGFNNELRAQRSRQAELGWEVRGPGRDGQRRLALTAFHAETRDEISVLSSSGGRTVFTNAAQTRRRGLEAAATLPLAPGWQLDLAATRLATRVLATGLPLPGVPATFGSAELRWQGDGLDAALGLQGRARLPADDAGTAAPAGGGLWGFNVGGALTPELRWRLRADNLLNRATAASVIVNEANRRFFEPAAPRGWSVSLSWQPR</sequence>
<dbReference type="Gene3D" id="2.170.130.10">
    <property type="entry name" value="TonB-dependent receptor, plug domain"/>
    <property type="match status" value="1"/>
</dbReference>
<feature type="domain" description="TonB-dependent receptor plug" evidence="13">
    <location>
        <begin position="46"/>
        <end position="144"/>
    </location>
</feature>
<evidence type="ECO:0000259" key="12">
    <source>
        <dbReference type="Pfam" id="PF00593"/>
    </source>
</evidence>
<comment type="subcellular location">
    <subcellularLocation>
        <location evidence="1 10">Cell outer membrane</location>
        <topology evidence="1 10">Multi-pass membrane protein</topology>
    </subcellularLocation>
</comment>
<gene>
    <name evidence="14" type="ORF">ACG04Q_18075</name>
</gene>
<keyword evidence="15" id="KW-1185">Reference proteome</keyword>
<evidence type="ECO:0000256" key="10">
    <source>
        <dbReference type="PROSITE-ProRule" id="PRU01360"/>
    </source>
</evidence>
<dbReference type="Pfam" id="PF00593">
    <property type="entry name" value="TonB_dep_Rec_b-barrel"/>
    <property type="match status" value="1"/>
</dbReference>
<dbReference type="RefSeq" id="WP_394512530.1">
    <property type="nucleotide sequence ID" value="NZ_JBIGHX010000006.1"/>
</dbReference>
<organism evidence="14 15">
    <name type="scientific">Pelomonas lactea</name>
    <dbReference type="NCBI Taxonomy" id="3299030"/>
    <lineage>
        <taxon>Bacteria</taxon>
        <taxon>Pseudomonadati</taxon>
        <taxon>Pseudomonadota</taxon>
        <taxon>Betaproteobacteria</taxon>
        <taxon>Burkholderiales</taxon>
        <taxon>Sphaerotilaceae</taxon>
        <taxon>Roseateles</taxon>
    </lineage>
</organism>
<evidence type="ECO:0000256" key="11">
    <source>
        <dbReference type="RuleBase" id="RU003357"/>
    </source>
</evidence>
<dbReference type="Proteomes" id="UP001606302">
    <property type="component" value="Unassembled WGS sequence"/>
</dbReference>
<keyword evidence="8 14" id="KW-0675">Receptor</keyword>
<keyword evidence="7 10" id="KW-0472">Membrane</keyword>
<dbReference type="InterPro" id="IPR000531">
    <property type="entry name" value="Beta-barrel_TonB"/>
</dbReference>
<evidence type="ECO:0000259" key="13">
    <source>
        <dbReference type="Pfam" id="PF07715"/>
    </source>
</evidence>
<dbReference type="InterPro" id="IPR036942">
    <property type="entry name" value="Beta-barrel_TonB_sf"/>
</dbReference>
<dbReference type="PROSITE" id="PS52016">
    <property type="entry name" value="TONB_DEPENDENT_REC_3"/>
    <property type="match status" value="1"/>
</dbReference>
<dbReference type="PANTHER" id="PTHR30069">
    <property type="entry name" value="TONB-DEPENDENT OUTER MEMBRANE RECEPTOR"/>
    <property type="match status" value="1"/>
</dbReference>
<keyword evidence="4 10" id="KW-1134">Transmembrane beta strand</keyword>
<keyword evidence="5 10" id="KW-0812">Transmembrane</keyword>
<dbReference type="Pfam" id="PF07715">
    <property type="entry name" value="Plug"/>
    <property type="match status" value="1"/>
</dbReference>
<evidence type="ECO:0000313" key="14">
    <source>
        <dbReference type="EMBL" id="MFG6463488.1"/>
    </source>
</evidence>
<keyword evidence="9 10" id="KW-0998">Cell outer membrane</keyword>
<evidence type="ECO:0000256" key="7">
    <source>
        <dbReference type="ARBA" id="ARBA00023136"/>
    </source>
</evidence>
<evidence type="ECO:0000256" key="6">
    <source>
        <dbReference type="ARBA" id="ARBA00023077"/>
    </source>
</evidence>
<evidence type="ECO:0000256" key="8">
    <source>
        <dbReference type="ARBA" id="ARBA00023170"/>
    </source>
</evidence>
<dbReference type="PANTHER" id="PTHR30069:SF28">
    <property type="entry name" value="TONB-DEPENDENT RECEPTOR YNCD-RELATED"/>
    <property type="match status" value="1"/>
</dbReference>
<accession>A0ABW7GNF8</accession>
<evidence type="ECO:0000256" key="4">
    <source>
        <dbReference type="ARBA" id="ARBA00022452"/>
    </source>
</evidence>
<dbReference type="SUPFAM" id="SSF56935">
    <property type="entry name" value="Porins"/>
    <property type="match status" value="1"/>
</dbReference>
<evidence type="ECO:0000256" key="3">
    <source>
        <dbReference type="ARBA" id="ARBA00022448"/>
    </source>
</evidence>
<dbReference type="InterPro" id="IPR039426">
    <property type="entry name" value="TonB-dep_rcpt-like"/>
</dbReference>
<keyword evidence="6 11" id="KW-0798">TonB box</keyword>
<comment type="similarity">
    <text evidence="2 10 11">Belongs to the TonB-dependent receptor family.</text>
</comment>
<evidence type="ECO:0000256" key="2">
    <source>
        <dbReference type="ARBA" id="ARBA00009810"/>
    </source>
</evidence>
<name>A0ABW7GNF8_9BURK</name>
<evidence type="ECO:0000256" key="5">
    <source>
        <dbReference type="ARBA" id="ARBA00022692"/>
    </source>
</evidence>
<evidence type="ECO:0000256" key="1">
    <source>
        <dbReference type="ARBA" id="ARBA00004571"/>
    </source>
</evidence>